<evidence type="ECO:0000313" key="1">
    <source>
        <dbReference type="EMBL" id="KAJ1099352.1"/>
    </source>
</evidence>
<name>A0AAV7M772_PLEWA</name>
<keyword evidence="2" id="KW-1185">Reference proteome</keyword>
<sequence length="80" mass="8997">MLPPLPLSANLEGSCKCRQRFQQRAISCSGVLTCHRDLCWKTHSPETRPLPSADLKGSRDRYVIFMFSNELGSLSREGSE</sequence>
<organism evidence="1 2">
    <name type="scientific">Pleurodeles waltl</name>
    <name type="common">Iberian ribbed newt</name>
    <dbReference type="NCBI Taxonomy" id="8319"/>
    <lineage>
        <taxon>Eukaryota</taxon>
        <taxon>Metazoa</taxon>
        <taxon>Chordata</taxon>
        <taxon>Craniata</taxon>
        <taxon>Vertebrata</taxon>
        <taxon>Euteleostomi</taxon>
        <taxon>Amphibia</taxon>
        <taxon>Batrachia</taxon>
        <taxon>Caudata</taxon>
        <taxon>Salamandroidea</taxon>
        <taxon>Salamandridae</taxon>
        <taxon>Pleurodelinae</taxon>
        <taxon>Pleurodeles</taxon>
    </lineage>
</organism>
<proteinExistence type="predicted"/>
<dbReference type="Proteomes" id="UP001066276">
    <property type="component" value="Chromosome 10"/>
</dbReference>
<accession>A0AAV7M772</accession>
<dbReference type="AlphaFoldDB" id="A0AAV7M772"/>
<protein>
    <submittedName>
        <fullName evidence="1">Uncharacterized protein</fullName>
    </submittedName>
</protein>
<comment type="caution">
    <text evidence="1">The sequence shown here is derived from an EMBL/GenBank/DDBJ whole genome shotgun (WGS) entry which is preliminary data.</text>
</comment>
<dbReference type="EMBL" id="JANPWB010000014">
    <property type="protein sequence ID" value="KAJ1099352.1"/>
    <property type="molecule type" value="Genomic_DNA"/>
</dbReference>
<reference evidence="1" key="1">
    <citation type="journal article" date="2022" name="bioRxiv">
        <title>Sequencing and chromosome-scale assembly of the giantPleurodeles waltlgenome.</title>
        <authorList>
            <person name="Brown T."/>
            <person name="Elewa A."/>
            <person name="Iarovenko S."/>
            <person name="Subramanian E."/>
            <person name="Araus A.J."/>
            <person name="Petzold A."/>
            <person name="Susuki M."/>
            <person name="Suzuki K.-i.T."/>
            <person name="Hayashi T."/>
            <person name="Toyoda A."/>
            <person name="Oliveira C."/>
            <person name="Osipova E."/>
            <person name="Leigh N.D."/>
            <person name="Simon A."/>
            <person name="Yun M.H."/>
        </authorList>
    </citation>
    <scope>NUCLEOTIDE SEQUENCE</scope>
    <source>
        <strain evidence="1">20211129_DDA</strain>
        <tissue evidence="1">Liver</tissue>
    </source>
</reference>
<gene>
    <name evidence="1" type="ORF">NDU88_004454</name>
</gene>
<evidence type="ECO:0000313" key="2">
    <source>
        <dbReference type="Proteomes" id="UP001066276"/>
    </source>
</evidence>